<evidence type="ECO:0000256" key="1">
    <source>
        <dbReference type="HAMAP-Rule" id="MF_02128"/>
    </source>
</evidence>
<comment type="similarity">
    <text evidence="1">Belongs to the thiamine-monophosphate kinase family.</text>
</comment>
<feature type="binding site" evidence="1">
    <location>
        <position position="115"/>
    </location>
    <ligand>
        <name>Mg(2+)</name>
        <dbReference type="ChEBI" id="CHEBI:18420"/>
        <label>1</label>
    </ligand>
</feature>
<sequence length="294" mass="30277">MIARIAARLGHGPEVELGPGDDAAIVRAPGGRVVATTDLLLEGRHFRRDWSPPYDIGRKAAAQNLADVVAMGARPTALLLGFGAPPDTPLEWVDALCDGLRDECAQVGASVAGGDIVRGTTVLLAVTALGALDGPAITRSGARPGDVVAVTGRLGHAAAGVELLSEGRREPADLIDAHRRPRPPYATALRARELGATAMLDVSDGLVQDLGHVADASGVRIEIDGAAVPVPPVPDGLRLALTGGDDHAFAATFPQGATLPAEWRTIGRVAEGPAEVVVDGKTYGPGGWDHFRLS</sequence>
<feature type="binding site" evidence="1">
    <location>
        <position position="38"/>
    </location>
    <ligand>
        <name>Mg(2+)</name>
        <dbReference type="ChEBI" id="CHEBI:18420"/>
        <label>2</label>
    </ligand>
</feature>
<dbReference type="Pfam" id="PF02769">
    <property type="entry name" value="AIRS_C"/>
    <property type="match status" value="1"/>
</dbReference>
<feature type="binding site" evidence="1">
    <location>
        <position position="45"/>
    </location>
    <ligand>
        <name>substrate</name>
    </ligand>
</feature>
<feature type="binding site" evidence="1">
    <location>
        <position position="201"/>
    </location>
    <ligand>
        <name>Mg(2+)</name>
        <dbReference type="ChEBI" id="CHEBI:18420"/>
        <label>3</label>
    </ligand>
</feature>
<evidence type="ECO:0000313" key="4">
    <source>
        <dbReference type="EMBL" id="GAA4640142.1"/>
    </source>
</evidence>
<evidence type="ECO:0000313" key="5">
    <source>
        <dbReference type="Proteomes" id="UP001501442"/>
    </source>
</evidence>
<keyword evidence="1" id="KW-0784">Thiamine biosynthesis</keyword>
<keyword evidence="1" id="KW-0479">Metal-binding</keyword>
<dbReference type="CDD" id="cd02194">
    <property type="entry name" value="ThiL"/>
    <property type="match status" value="1"/>
</dbReference>
<comment type="caution">
    <text evidence="4">The sequence shown here is derived from an EMBL/GenBank/DDBJ whole genome shotgun (WGS) entry which is preliminary data.</text>
</comment>
<dbReference type="InterPro" id="IPR036921">
    <property type="entry name" value="PurM-like_N_sf"/>
</dbReference>
<feature type="domain" description="PurM-like C-terminal" evidence="3">
    <location>
        <begin position="143"/>
        <end position="234"/>
    </location>
</feature>
<dbReference type="SUPFAM" id="SSF56042">
    <property type="entry name" value="PurM C-terminal domain-like"/>
    <property type="match status" value="1"/>
</dbReference>
<dbReference type="HAMAP" id="MF_02128">
    <property type="entry name" value="TMP_kinase"/>
    <property type="match status" value="1"/>
</dbReference>
<feature type="binding site" evidence="1">
    <location>
        <position position="288"/>
    </location>
    <ligand>
        <name>substrate</name>
    </ligand>
</feature>
<keyword evidence="1" id="KW-0067">ATP-binding</keyword>
<dbReference type="PIRSF" id="PIRSF005303">
    <property type="entry name" value="Thiam_monoph_kin"/>
    <property type="match status" value="1"/>
</dbReference>
<comment type="catalytic activity">
    <reaction evidence="1">
        <text>thiamine phosphate + ATP = thiamine diphosphate + ADP</text>
        <dbReference type="Rhea" id="RHEA:15913"/>
        <dbReference type="ChEBI" id="CHEBI:30616"/>
        <dbReference type="ChEBI" id="CHEBI:37575"/>
        <dbReference type="ChEBI" id="CHEBI:58937"/>
        <dbReference type="ChEBI" id="CHEBI:456216"/>
        <dbReference type="EC" id="2.7.4.16"/>
    </reaction>
</comment>
<feature type="binding site" evidence="1">
    <location>
        <position position="67"/>
    </location>
    <ligand>
        <name>Mg(2+)</name>
        <dbReference type="ChEBI" id="CHEBI:18420"/>
        <label>4</label>
    </ligand>
</feature>
<dbReference type="InterPro" id="IPR006283">
    <property type="entry name" value="ThiL-like"/>
</dbReference>
<name>A0ABP8UW25_9ACTN</name>
<keyword evidence="1" id="KW-0547">Nucleotide-binding</keyword>
<accession>A0ABP8UW25</accession>
<dbReference type="NCBIfam" id="TIGR01379">
    <property type="entry name" value="thiL"/>
    <property type="match status" value="1"/>
</dbReference>
<dbReference type="PANTHER" id="PTHR30270:SF0">
    <property type="entry name" value="THIAMINE-MONOPHOSPHATE KINASE"/>
    <property type="match status" value="1"/>
</dbReference>
<dbReference type="GO" id="GO:0016301">
    <property type="term" value="F:kinase activity"/>
    <property type="evidence" value="ECO:0007669"/>
    <property type="project" value="UniProtKB-KW"/>
</dbReference>
<gene>
    <name evidence="1" type="primary">thiL</name>
    <name evidence="4" type="ORF">GCM10023196_104470</name>
</gene>
<feature type="binding site" evidence="1">
    <location>
        <position position="36"/>
    </location>
    <ligand>
        <name>Mg(2+)</name>
        <dbReference type="ChEBI" id="CHEBI:18420"/>
        <label>4</label>
    </ligand>
</feature>
<keyword evidence="5" id="KW-1185">Reference proteome</keyword>
<evidence type="ECO:0000259" key="3">
    <source>
        <dbReference type="Pfam" id="PF02769"/>
    </source>
</evidence>
<comment type="caution">
    <text evidence="1">Lacks conserved residue(s) required for the propagation of feature annotation.</text>
</comment>
<protein>
    <recommendedName>
        <fullName evidence="1">Thiamine-monophosphate kinase</fullName>
        <shortName evidence="1">TMP kinase</shortName>
        <shortName evidence="1">Thiamine-phosphate kinase</shortName>
        <ecNumber evidence="1">2.7.4.16</ecNumber>
    </recommendedName>
</protein>
<feature type="domain" description="PurM-like N-terminal" evidence="2">
    <location>
        <begin position="20"/>
        <end position="131"/>
    </location>
</feature>
<feature type="binding site" evidence="1">
    <location>
        <position position="22"/>
    </location>
    <ligand>
        <name>Mg(2+)</name>
        <dbReference type="ChEBI" id="CHEBI:18420"/>
        <label>3</label>
    </ligand>
</feature>
<feature type="binding site" evidence="1">
    <location>
        <begin position="114"/>
        <end position="115"/>
    </location>
    <ligand>
        <name>ATP</name>
        <dbReference type="ChEBI" id="CHEBI:30616"/>
    </ligand>
</feature>
<dbReference type="InterPro" id="IPR036676">
    <property type="entry name" value="PurM-like_C_sf"/>
</dbReference>
<dbReference type="Proteomes" id="UP001501442">
    <property type="component" value="Unassembled WGS sequence"/>
</dbReference>
<feature type="binding site" evidence="1">
    <location>
        <position position="37"/>
    </location>
    <ligand>
        <name>Mg(2+)</name>
        <dbReference type="ChEBI" id="CHEBI:18420"/>
        <label>1</label>
    </ligand>
</feature>
<dbReference type="SUPFAM" id="SSF55326">
    <property type="entry name" value="PurM N-terminal domain-like"/>
    <property type="match status" value="1"/>
</dbReference>
<comment type="pathway">
    <text evidence="1">Cofactor biosynthesis; thiamine diphosphate biosynthesis; thiamine diphosphate from thiamine phosphate: step 1/1.</text>
</comment>
<dbReference type="PANTHER" id="PTHR30270">
    <property type="entry name" value="THIAMINE-MONOPHOSPHATE KINASE"/>
    <property type="match status" value="1"/>
</dbReference>
<comment type="function">
    <text evidence="1">Catalyzes the ATP-dependent phosphorylation of thiamine-monophosphate (TMP) to form thiamine-pyrophosphate (TPP), the active form of vitamin B1.</text>
</comment>
<feature type="binding site" evidence="1">
    <location>
        <position position="67"/>
    </location>
    <ligand>
        <name>Mg(2+)</name>
        <dbReference type="ChEBI" id="CHEBI:18420"/>
        <label>3</label>
    </ligand>
</feature>
<keyword evidence="1" id="KW-0460">Magnesium</keyword>
<evidence type="ECO:0000259" key="2">
    <source>
        <dbReference type="Pfam" id="PF00586"/>
    </source>
</evidence>
<feature type="binding site" evidence="1">
    <location>
        <position position="203"/>
    </location>
    <ligand>
        <name>ATP</name>
        <dbReference type="ChEBI" id="CHEBI:30616"/>
    </ligand>
</feature>
<dbReference type="NCBIfam" id="NF004351">
    <property type="entry name" value="PRK05731.1-4"/>
    <property type="match status" value="1"/>
</dbReference>
<keyword evidence="1 4" id="KW-0418">Kinase</keyword>
<reference evidence="5" key="1">
    <citation type="journal article" date="2019" name="Int. J. Syst. Evol. Microbiol.">
        <title>The Global Catalogue of Microorganisms (GCM) 10K type strain sequencing project: providing services to taxonomists for standard genome sequencing and annotation.</title>
        <authorList>
            <consortium name="The Broad Institute Genomics Platform"/>
            <consortium name="The Broad Institute Genome Sequencing Center for Infectious Disease"/>
            <person name="Wu L."/>
            <person name="Ma J."/>
        </authorList>
    </citation>
    <scope>NUCLEOTIDE SEQUENCE [LARGE SCALE GENOMIC DNA]</scope>
    <source>
        <strain evidence="5">JCM 17939</strain>
    </source>
</reference>
<dbReference type="EMBL" id="BAABHK010000031">
    <property type="protein sequence ID" value="GAA4640142.1"/>
    <property type="molecule type" value="Genomic_DNA"/>
</dbReference>
<feature type="binding site" evidence="1">
    <location>
        <position position="22"/>
    </location>
    <ligand>
        <name>Mg(2+)</name>
        <dbReference type="ChEBI" id="CHEBI:18420"/>
        <label>4</label>
    </ligand>
</feature>
<dbReference type="Pfam" id="PF00586">
    <property type="entry name" value="AIRS"/>
    <property type="match status" value="1"/>
</dbReference>
<dbReference type="InterPro" id="IPR010918">
    <property type="entry name" value="PurM-like_C_dom"/>
</dbReference>
<feature type="binding site" evidence="1">
    <location>
        <position position="245"/>
    </location>
    <ligand>
        <name>substrate</name>
    </ligand>
</feature>
<feature type="binding site" evidence="1">
    <location>
        <position position="204"/>
    </location>
    <ligand>
        <name>Mg(2+)</name>
        <dbReference type="ChEBI" id="CHEBI:18420"/>
        <label>5</label>
    </ligand>
</feature>
<feature type="binding site" evidence="1">
    <location>
        <position position="139"/>
    </location>
    <ligand>
        <name>ATP</name>
        <dbReference type="ChEBI" id="CHEBI:30616"/>
    </ligand>
</feature>
<dbReference type="InterPro" id="IPR016188">
    <property type="entry name" value="PurM-like_N"/>
</dbReference>
<organism evidence="4 5">
    <name type="scientific">Actinoallomurus vinaceus</name>
    <dbReference type="NCBI Taxonomy" id="1080074"/>
    <lineage>
        <taxon>Bacteria</taxon>
        <taxon>Bacillati</taxon>
        <taxon>Actinomycetota</taxon>
        <taxon>Actinomycetes</taxon>
        <taxon>Streptosporangiales</taxon>
        <taxon>Thermomonosporaceae</taxon>
        <taxon>Actinoallomurus</taxon>
    </lineage>
</organism>
<feature type="binding site" evidence="1">
    <location>
        <position position="38"/>
    </location>
    <ligand>
        <name>Mg(2+)</name>
        <dbReference type="ChEBI" id="CHEBI:18420"/>
        <label>1</label>
    </ligand>
</feature>
<keyword evidence="1" id="KW-0808">Transferase</keyword>
<comment type="miscellaneous">
    <text evidence="1">Reaction mechanism of ThiL seems to utilize a direct, inline transfer of the gamma-phosphate of ATP to TMP rather than a phosphorylated enzyme intermediate.</text>
</comment>
<dbReference type="Gene3D" id="3.90.650.10">
    <property type="entry name" value="PurM-like C-terminal domain"/>
    <property type="match status" value="1"/>
</dbReference>
<proteinExistence type="inferred from homology"/>
<dbReference type="EC" id="2.7.4.16" evidence="1"/>
<dbReference type="Gene3D" id="3.30.1330.10">
    <property type="entry name" value="PurM-like, N-terminal domain"/>
    <property type="match status" value="1"/>
</dbReference>
<feature type="binding site" evidence="1">
    <location>
        <position position="67"/>
    </location>
    <ligand>
        <name>Mg(2+)</name>
        <dbReference type="ChEBI" id="CHEBI:18420"/>
        <label>2</label>
    </ligand>
</feature>